<feature type="transmembrane region" description="Helical" evidence="6">
    <location>
        <begin position="116"/>
        <end position="136"/>
    </location>
</feature>
<keyword evidence="4 6" id="KW-1133">Transmembrane helix</keyword>
<evidence type="ECO:0000256" key="1">
    <source>
        <dbReference type="ARBA" id="ARBA00004651"/>
    </source>
</evidence>
<comment type="subcellular location">
    <subcellularLocation>
        <location evidence="1">Cell membrane</location>
        <topology evidence="1">Multi-pass membrane protein</topology>
    </subcellularLocation>
</comment>
<evidence type="ECO:0000256" key="6">
    <source>
        <dbReference type="SAM" id="Phobius"/>
    </source>
</evidence>
<gene>
    <name evidence="7" type="ORF">KQI82_14225</name>
</gene>
<evidence type="ECO:0000313" key="8">
    <source>
        <dbReference type="Proteomes" id="UP000787672"/>
    </source>
</evidence>
<sequence length="315" mass="33021">MKKHFARHASVWILVAFCLLLAGFLSLRTGSFFSWKNVVNILEANSYRMILAVGMTFVVASGAIDLSVGSILSLSAIVMAQAMHGGWSAAPSVAAGIIVGGALGAVNGTLIHLSRINALIITLATSFLYRGLALMLTLGAPVTKFSQAFRSFGCGDLFGMESGVTMAVLLIAASFPLMYKMRWGHYLTALGGNPEALRRSGVDTGRYRIGCFAAMGALAALAGIIITARLNSAEPNAGLDMEMDAITAVIMGGTPLSGGSASLAGTVVAVFLLGMIRNGLTLMSVSSYYQQFITGAILLCAVVSAELRQRRQRIA</sequence>
<accession>A0ABS6FCQ4</accession>
<dbReference type="RefSeq" id="WP_216633356.1">
    <property type="nucleotide sequence ID" value="NZ_JAHLQN010000001.1"/>
</dbReference>
<organism evidence="7 8">
    <name type="scientific">Dysosmobacter acutus</name>
    <dbReference type="NCBI Taxonomy" id="2841504"/>
    <lineage>
        <taxon>Bacteria</taxon>
        <taxon>Bacillati</taxon>
        <taxon>Bacillota</taxon>
        <taxon>Clostridia</taxon>
        <taxon>Eubacteriales</taxon>
        <taxon>Oscillospiraceae</taxon>
        <taxon>Dysosmobacter</taxon>
    </lineage>
</organism>
<evidence type="ECO:0000256" key="4">
    <source>
        <dbReference type="ARBA" id="ARBA00022989"/>
    </source>
</evidence>
<dbReference type="CDD" id="cd06579">
    <property type="entry name" value="TM_PBP1_transp_AraH_like"/>
    <property type="match status" value="1"/>
</dbReference>
<feature type="transmembrane region" description="Helical" evidence="6">
    <location>
        <begin position="207"/>
        <end position="228"/>
    </location>
</feature>
<evidence type="ECO:0000256" key="3">
    <source>
        <dbReference type="ARBA" id="ARBA00022692"/>
    </source>
</evidence>
<keyword evidence="8" id="KW-1185">Reference proteome</keyword>
<keyword evidence="5 6" id="KW-0472">Membrane</keyword>
<keyword evidence="2" id="KW-1003">Cell membrane</keyword>
<dbReference type="PANTHER" id="PTHR32196:SF72">
    <property type="entry name" value="RIBOSE IMPORT PERMEASE PROTEIN RBSC"/>
    <property type="match status" value="1"/>
</dbReference>
<name>A0ABS6FCQ4_9FIRM</name>
<dbReference type="EMBL" id="JAHLQN010000001">
    <property type="protein sequence ID" value="MBU5628065.1"/>
    <property type="molecule type" value="Genomic_DNA"/>
</dbReference>
<evidence type="ECO:0000256" key="5">
    <source>
        <dbReference type="ARBA" id="ARBA00023136"/>
    </source>
</evidence>
<dbReference type="InterPro" id="IPR001851">
    <property type="entry name" value="ABC_transp_permease"/>
</dbReference>
<protein>
    <submittedName>
        <fullName evidence="7">ABC transporter permease</fullName>
    </submittedName>
</protein>
<proteinExistence type="predicted"/>
<feature type="transmembrane region" description="Helical" evidence="6">
    <location>
        <begin position="89"/>
        <end position="110"/>
    </location>
</feature>
<dbReference type="Proteomes" id="UP000787672">
    <property type="component" value="Unassembled WGS sequence"/>
</dbReference>
<feature type="transmembrane region" description="Helical" evidence="6">
    <location>
        <begin position="50"/>
        <end position="77"/>
    </location>
</feature>
<reference evidence="7 8" key="1">
    <citation type="submission" date="2021-06" db="EMBL/GenBank/DDBJ databases">
        <authorList>
            <person name="Sun Q."/>
            <person name="Li D."/>
        </authorList>
    </citation>
    <scope>NUCLEOTIDE SEQUENCE [LARGE SCALE GENOMIC DNA]</scope>
    <source>
        <strain evidence="7 8">MSJ-2</strain>
    </source>
</reference>
<keyword evidence="3 6" id="KW-0812">Transmembrane</keyword>
<dbReference type="PANTHER" id="PTHR32196">
    <property type="entry name" value="ABC TRANSPORTER PERMEASE PROTEIN YPHD-RELATED-RELATED"/>
    <property type="match status" value="1"/>
</dbReference>
<comment type="caution">
    <text evidence="7">The sequence shown here is derived from an EMBL/GenBank/DDBJ whole genome shotgun (WGS) entry which is preliminary data.</text>
</comment>
<evidence type="ECO:0000313" key="7">
    <source>
        <dbReference type="EMBL" id="MBU5628065.1"/>
    </source>
</evidence>
<feature type="transmembrane region" description="Helical" evidence="6">
    <location>
        <begin position="157"/>
        <end position="179"/>
    </location>
</feature>
<feature type="transmembrane region" description="Helical" evidence="6">
    <location>
        <begin position="249"/>
        <end position="276"/>
    </location>
</feature>
<dbReference type="Pfam" id="PF02653">
    <property type="entry name" value="BPD_transp_2"/>
    <property type="match status" value="1"/>
</dbReference>
<evidence type="ECO:0000256" key="2">
    <source>
        <dbReference type="ARBA" id="ARBA00022475"/>
    </source>
</evidence>